<dbReference type="Proteomes" id="UP001311232">
    <property type="component" value="Unassembled WGS sequence"/>
</dbReference>
<sequence length="104" mass="11622">MFAGVRSHRLDPAARGPLKDHCQDYPPRKEKGQAEPQGNTAASNKLLLEQIQPWTQRAETQGHTTPQQRLNRDMGPRPCQAATRSELAHTRAPSPGDREPPIHM</sequence>
<dbReference type="AlphaFoldDB" id="A0AAV9RGF8"/>
<evidence type="ECO:0000256" key="1">
    <source>
        <dbReference type="SAM" id="MobiDB-lite"/>
    </source>
</evidence>
<feature type="region of interest" description="Disordered" evidence="1">
    <location>
        <begin position="1"/>
        <end position="104"/>
    </location>
</feature>
<gene>
    <name evidence="2" type="ORF">CRENBAI_004504</name>
</gene>
<proteinExistence type="predicted"/>
<evidence type="ECO:0000313" key="3">
    <source>
        <dbReference type="Proteomes" id="UP001311232"/>
    </source>
</evidence>
<accession>A0AAV9RGF8</accession>
<feature type="compositionally biased region" description="Polar residues" evidence="1">
    <location>
        <begin position="52"/>
        <end position="69"/>
    </location>
</feature>
<organism evidence="2 3">
    <name type="scientific">Crenichthys baileyi</name>
    <name type="common">White River springfish</name>
    <dbReference type="NCBI Taxonomy" id="28760"/>
    <lineage>
        <taxon>Eukaryota</taxon>
        <taxon>Metazoa</taxon>
        <taxon>Chordata</taxon>
        <taxon>Craniata</taxon>
        <taxon>Vertebrata</taxon>
        <taxon>Euteleostomi</taxon>
        <taxon>Actinopterygii</taxon>
        <taxon>Neopterygii</taxon>
        <taxon>Teleostei</taxon>
        <taxon>Neoteleostei</taxon>
        <taxon>Acanthomorphata</taxon>
        <taxon>Ovalentaria</taxon>
        <taxon>Atherinomorphae</taxon>
        <taxon>Cyprinodontiformes</taxon>
        <taxon>Goodeidae</taxon>
        <taxon>Crenichthys</taxon>
    </lineage>
</organism>
<feature type="compositionally biased region" description="Basic and acidic residues" evidence="1">
    <location>
        <begin position="8"/>
        <end position="33"/>
    </location>
</feature>
<dbReference type="EMBL" id="JAHHUM010001856">
    <property type="protein sequence ID" value="KAK5608096.1"/>
    <property type="molecule type" value="Genomic_DNA"/>
</dbReference>
<evidence type="ECO:0000313" key="2">
    <source>
        <dbReference type="EMBL" id="KAK5608096.1"/>
    </source>
</evidence>
<protein>
    <submittedName>
        <fullName evidence="2">Uncharacterized protein</fullName>
    </submittedName>
</protein>
<keyword evidence="3" id="KW-1185">Reference proteome</keyword>
<name>A0AAV9RGF8_9TELE</name>
<comment type="caution">
    <text evidence="2">The sequence shown here is derived from an EMBL/GenBank/DDBJ whole genome shotgun (WGS) entry which is preliminary data.</text>
</comment>
<reference evidence="2 3" key="1">
    <citation type="submission" date="2021-06" db="EMBL/GenBank/DDBJ databases">
        <authorList>
            <person name="Palmer J.M."/>
        </authorList>
    </citation>
    <scope>NUCLEOTIDE SEQUENCE [LARGE SCALE GENOMIC DNA]</scope>
    <source>
        <strain evidence="2 3">MEX-2019</strain>
        <tissue evidence="2">Muscle</tissue>
    </source>
</reference>